<gene>
    <name evidence="1" type="ORF">CD30_16380</name>
</gene>
<dbReference type="eggNOG" id="ENOG50320E7">
    <property type="taxonomic scope" value="Bacteria"/>
</dbReference>
<sequence>MLKIVYFDEASALDTLDQSNNGRLQEITKEMVDKANELSGNIELEGKASTGIFSIFKVGFGMDTKGQFSRKGSNILTTTITNTILTNFLKLLEEKKKNNDYTFEELQNYKLSIVPETFTFLKTLTPFIKVYSNSADSKVVNPDQSNNSSSLSENNLDYSLFDDVIANAKGYYELLATKDKEQKIVRFNLDGLRNNYKLTDLQKMNLIIYGIKVGQCTLESLNYKYEIGTEKPTVVNTGFDALRGNESKDELEIIDVILAGIK</sequence>
<protein>
    <submittedName>
        <fullName evidence="1">Uncharacterized protein</fullName>
    </submittedName>
</protein>
<keyword evidence="2" id="KW-1185">Reference proteome</keyword>
<dbReference type="InterPro" id="IPR045633">
    <property type="entry name" value="DUF6414"/>
</dbReference>
<proteinExistence type="predicted"/>
<dbReference type="RefSeq" id="WP_036178924.1">
    <property type="nucleotide sequence ID" value="NZ_AVCZ01000041.1"/>
</dbReference>
<dbReference type="Proteomes" id="UP000030595">
    <property type="component" value="Unassembled WGS sequence"/>
</dbReference>
<evidence type="ECO:0000313" key="2">
    <source>
        <dbReference type="Proteomes" id="UP000030595"/>
    </source>
</evidence>
<accession>A0A0A3J1H3</accession>
<dbReference type="EMBL" id="JPVQ01000041">
    <property type="protein sequence ID" value="KGR89575.1"/>
    <property type="molecule type" value="Genomic_DNA"/>
</dbReference>
<name>A0A0A3J1H3_9BACL</name>
<dbReference type="OrthoDB" id="3196366at2"/>
<reference evidence="1 2" key="1">
    <citation type="submission" date="2014-02" db="EMBL/GenBank/DDBJ databases">
        <title>Draft genome sequence of Lysinibacillus massiliensis CCUG 49529.</title>
        <authorList>
            <person name="Zhang F."/>
            <person name="Wang G."/>
            <person name="Zhang L."/>
        </authorList>
    </citation>
    <scope>NUCLEOTIDE SEQUENCE [LARGE SCALE GENOMIC DNA]</scope>
    <source>
        <strain evidence="1 2">CCUG 49529</strain>
    </source>
</reference>
<comment type="caution">
    <text evidence="1">The sequence shown here is derived from an EMBL/GenBank/DDBJ whole genome shotgun (WGS) entry which is preliminary data.</text>
</comment>
<dbReference type="Pfam" id="PF19952">
    <property type="entry name" value="DUF6414"/>
    <property type="match status" value="1"/>
</dbReference>
<dbReference type="AlphaFoldDB" id="A0A0A3J1H3"/>
<organism evidence="1 2">
    <name type="scientific">Ureibacillus massiliensis 4400831 = CIP 108448 = CCUG 49529</name>
    <dbReference type="NCBI Taxonomy" id="1211035"/>
    <lineage>
        <taxon>Bacteria</taxon>
        <taxon>Bacillati</taxon>
        <taxon>Bacillota</taxon>
        <taxon>Bacilli</taxon>
        <taxon>Bacillales</taxon>
        <taxon>Caryophanaceae</taxon>
        <taxon>Ureibacillus</taxon>
    </lineage>
</organism>
<evidence type="ECO:0000313" key="1">
    <source>
        <dbReference type="EMBL" id="KGR89575.1"/>
    </source>
</evidence>